<gene>
    <name evidence="3" type="primary">Aste57867_19025</name>
    <name evidence="2" type="ORF">As57867_018961</name>
    <name evidence="3" type="ORF">ASTE57867_19025</name>
</gene>
<feature type="region of interest" description="Disordered" evidence="1">
    <location>
        <begin position="216"/>
        <end position="239"/>
    </location>
</feature>
<dbReference type="AlphaFoldDB" id="A0A485LD91"/>
<evidence type="ECO:0000313" key="3">
    <source>
        <dbReference type="EMBL" id="VFT95750.1"/>
    </source>
</evidence>
<organism evidence="3 4">
    <name type="scientific">Aphanomyces stellatus</name>
    <dbReference type="NCBI Taxonomy" id="120398"/>
    <lineage>
        <taxon>Eukaryota</taxon>
        <taxon>Sar</taxon>
        <taxon>Stramenopiles</taxon>
        <taxon>Oomycota</taxon>
        <taxon>Saprolegniomycetes</taxon>
        <taxon>Saprolegniales</taxon>
        <taxon>Verrucalvaceae</taxon>
        <taxon>Aphanomyces</taxon>
    </lineage>
</organism>
<sequence length="264" mass="28506">MIRLVEPTGTNQNAASAAAKTLLEKLQDAMAGPKHKKQDKKPIAKKKVHAKPAAKKGQPFASLSKHNKPQQAKKGPVQAVLAATHKPKHHAKPTNKHGSKELEAKRHQKLIEQQNFEERMRAKKQPPQPRPAPAFIMAPATFTFPSAAAPTPMQQQQSAFNAFMDPLLTKDPPVAAPTGPRTQPKINRPTNAFAVLDDDDAPAAAPFPMQAPTFQIAPPSFQMAPPTFQMAPPSFHVAQPTPSAFQMQLPPPVAAAAADDDDDL</sequence>
<keyword evidence="4" id="KW-1185">Reference proteome</keyword>
<evidence type="ECO:0000256" key="1">
    <source>
        <dbReference type="SAM" id="MobiDB-lite"/>
    </source>
</evidence>
<reference evidence="3 4" key="1">
    <citation type="submission" date="2019-03" db="EMBL/GenBank/DDBJ databases">
        <authorList>
            <person name="Gaulin E."/>
            <person name="Dumas B."/>
        </authorList>
    </citation>
    <scope>NUCLEOTIDE SEQUENCE [LARGE SCALE GENOMIC DNA]</scope>
    <source>
        <strain evidence="3">CBS 568.67</strain>
    </source>
</reference>
<evidence type="ECO:0000313" key="4">
    <source>
        <dbReference type="Proteomes" id="UP000332933"/>
    </source>
</evidence>
<name>A0A485LD91_9STRA</name>
<feature type="compositionally biased region" description="Basic residues" evidence="1">
    <location>
        <begin position="85"/>
        <end position="97"/>
    </location>
</feature>
<dbReference type="EMBL" id="CAADRA010006460">
    <property type="protein sequence ID" value="VFT95750.1"/>
    <property type="molecule type" value="Genomic_DNA"/>
</dbReference>
<protein>
    <submittedName>
        <fullName evidence="3">Aste57867_19025 protein</fullName>
    </submittedName>
</protein>
<accession>A0A485LD91</accession>
<feature type="region of interest" description="Disordered" evidence="1">
    <location>
        <begin position="26"/>
        <end position="104"/>
    </location>
</feature>
<dbReference type="OrthoDB" id="78026at2759"/>
<reference evidence="2" key="2">
    <citation type="submission" date="2019-06" db="EMBL/GenBank/DDBJ databases">
        <title>Genomics analysis of Aphanomyces spp. identifies a new class of oomycete effector associated with host adaptation.</title>
        <authorList>
            <person name="Gaulin E."/>
        </authorList>
    </citation>
    <scope>NUCLEOTIDE SEQUENCE</scope>
    <source>
        <strain evidence="2">CBS 578.67</strain>
    </source>
</reference>
<dbReference type="Proteomes" id="UP000332933">
    <property type="component" value="Unassembled WGS sequence"/>
</dbReference>
<evidence type="ECO:0000313" key="2">
    <source>
        <dbReference type="EMBL" id="KAF0689522.1"/>
    </source>
</evidence>
<feature type="compositionally biased region" description="Basic residues" evidence="1">
    <location>
        <begin position="33"/>
        <end position="54"/>
    </location>
</feature>
<proteinExistence type="predicted"/>
<dbReference type="EMBL" id="VJMH01006439">
    <property type="protein sequence ID" value="KAF0689522.1"/>
    <property type="molecule type" value="Genomic_DNA"/>
</dbReference>